<feature type="chain" id="PRO_5038972820" description="F5/8 type C domain-containing protein" evidence="1">
    <location>
        <begin position="20"/>
        <end position="706"/>
    </location>
</feature>
<accession>A0A841BNR7</accession>
<dbReference type="Pfam" id="PF00754">
    <property type="entry name" value="F5_F8_type_C"/>
    <property type="match status" value="1"/>
</dbReference>
<gene>
    <name evidence="3" type="ORF">F4553_002218</name>
</gene>
<dbReference type="AlphaFoldDB" id="A0A841BNR7"/>
<reference evidence="3 4" key="1">
    <citation type="submission" date="2020-08" db="EMBL/GenBank/DDBJ databases">
        <title>Sequencing the genomes of 1000 actinobacteria strains.</title>
        <authorList>
            <person name="Klenk H.-P."/>
        </authorList>
    </citation>
    <scope>NUCLEOTIDE SEQUENCE [LARGE SCALE GENOMIC DNA]</scope>
    <source>
        <strain evidence="3 4">DSM 45362</strain>
    </source>
</reference>
<organism evidence="3 4">
    <name type="scientific">Allocatelliglobosispora scoriae</name>
    <dbReference type="NCBI Taxonomy" id="643052"/>
    <lineage>
        <taxon>Bacteria</taxon>
        <taxon>Bacillati</taxon>
        <taxon>Actinomycetota</taxon>
        <taxon>Actinomycetes</taxon>
        <taxon>Micromonosporales</taxon>
        <taxon>Micromonosporaceae</taxon>
        <taxon>Allocatelliglobosispora</taxon>
    </lineage>
</organism>
<protein>
    <recommendedName>
        <fullName evidence="2">F5/8 type C domain-containing protein</fullName>
    </recommendedName>
</protein>
<dbReference type="InterPro" id="IPR000421">
    <property type="entry name" value="FA58C"/>
</dbReference>
<name>A0A841BNR7_9ACTN</name>
<feature type="signal peptide" evidence="1">
    <location>
        <begin position="1"/>
        <end position="19"/>
    </location>
</feature>
<dbReference type="SUPFAM" id="SSF49785">
    <property type="entry name" value="Galactose-binding domain-like"/>
    <property type="match status" value="1"/>
</dbReference>
<comment type="caution">
    <text evidence="3">The sequence shown here is derived from an EMBL/GenBank/DDBJ whole genome shotgun (WGS) entry which is preliminary data.</text>
</comment>
<feature type="domain" description="F5/8 type C" evidence="2">
    <location>
        <begin position="552"/>
        <end position="706"/>
    </location>
</feature>
<evidence type="ECO:0000313" key="3">
    <source>
        <dbReference type="EMBL" id="MBB5868839.1"/>
    </source>
</evidence>
<keyword evidence="4" id="KW-1185">Reference proteome</keyword>
<proteinExistence type="predicted"/>
<evidence type="ECO:0000313" key="4">
    <source>
        <dbReference type="Proteomes" id="UP000587527"/>
    </source>
</evidence>
<evidence type="ECO:0000259" key="2">
    <source>
        <dbReference type="PROSITE" id="PS50022"/>
    </source>
</evidence>
<dbReference type="RefSeq" id="WP_184835067.1">
    <property type="nucleotide sequence ID" value="NZ_JACHMN010000002.1"/>
</dbReference>
<sequence length="706" mass="76457">MRSSLWRPAVALAAILALAAPTIPAQAHSAQSARPAVAGLRKQMTWTASERQGGYVHVGSDGTTNAYTGDTAVDQYQPALCLRVDYQSPPGGITFDSYIGWSRGQVKATGPVRGDALASPQAADELCSRTFGAGWELAEFHDGRYGPSFEYQGGWSFWAAGDLIPGSRFWVTISDQPANAWNSAGTLPPALPAGDQNDLILKSRLGELVSPLLQVADGNFQYLVRNAVGRLFDGDDNVLLTDLIWEAEASYIVDPYDPTWVAFKDGVAALGNVNGETYVPQLFIPNYEDGVITSGEITLTVFESDLGHTSLPAYVLSNGQVVQRPTPVDEVYAETNEVWVLSLNEQIAAGSSTLTANTPAGRAERMKKKSITPAPVVTGPKATGTEATIAGRSGTNVTCNPTGLRNNRGLEYLQRFTIPNPSSVEHWTAGKLEPRMIIVAKDGYELKNAYFGKIKRKNVKNWVWQDLFITTWDRAVWGDYFAVKWLEIDNGPTIDLSLGLGALITQLLGLPITFDIKAHFEKKNDDMGSGVVMFSESTNIEYGTGTVYWYHCSSGGDGGTGNDNFARSAITSASSTFPGYSPARVNDGDRSTALGGGSSWANNAGGVNYPPQWVQLDFGVNKTFRRIVVFTTAGYEIQNFDIQIWNGITWVTPPGNVNPVTGNTATSRTIVLNTSQTSRLVRILGRLGPNIQQGFVRVNEFEVYAQ</sequence>
<dbReference type="Proteomes" id="UP000587527">
    <property type="component" value="Unassembled WGS sequence"/>
</dbReference>
<dbReference type="InterPro" id="IPR008979">
    <property type="entry name" value="Galactose-bd-like_sf"/>
</dbReference>
<dbReference type="EMBL" id="JACHMN010000002">
    <property type="protein sequence ID" value="MBB5868839.1"/>
    <property type="molecule type" value="Genomic_DNA"/>
</dbReference>
<dbReference type="Gene3D" id="2.60.120.260">
    <property type="entry name" value="Galactose-binding domain-like"/>
    <property type="match status" value="1"/>
</dbReference>
<dbReference type="PROSITE" id="PS50022">
    <property type="entry name" value="FA58C_3"/>
    <property type="match status" value="1"/>
</dbReference>
<keyword evidence="1" id="KW-0732">Signal</keyword>
<evidence type="ECO:0000256" key="1">
    <source>
        <dbReference type="SAM" id="SignalP"/>
    </source>
</evidence>